<dbReference type="EMBL" id="ABCS01000002">
    <property type="protein sequence ID" value="EDM81534.1"/>
    <property type="molecule type" value="Genomic_DNA"/>
</dbReference>
<reference evidence="7 8" key="1">
    <citation type="submission" date="2007-06" db="EMBL/GenBank/DDBJ databases">
        <authorList>
            <person name="Shimkets L."/>
            <person name="Ferriera S."/>
            <person name="Johnson J."/>
            <person name="Kravitz S."/>
            <person name="Beeson K."/>
            <person name="Sutton G."/>
            <person name="Rogers Y.-H."/>
            <person name="Friedman R."/>
            <person name="Frazier M."/>
            <person name="Venter J.C."/>
        </authorList>
    </citation>
    <scope>NUCLEOTIDE SEQUENCE [LARGE SCALE GENOMIC DNA]</scope>
    <source>
        <strain evidence="7 8">SIR-1</strain>
    </source>
</reference>
<feature type="transmembrane region" description="Helical" evidence="6">
    <location>
        <begin position="129"/>
        <end position="148"/>
    </location>
</feature>
<protein>
    <recommendedName>
        <fullName evidence="9">Integral membrane protein TerC</fullName>
    </recommendedName>
</protein>
<dbReference type="InterPro" id="IPR005496">
    <property type="entry name" value="Integral_membrane_TerC"/>
</dbReference>
<feature type="transmembrane region" description="Helical" evidence="6">
    <location>
        <begin position="185"/>
        <end position="204"/>
    </location>
</feature>
<dbReference type="Pfam" id="PF03741">
    <property type="entry name" value="TerC"/>
    <property type="match status" value="1"/>
</dbReference>
<comment type="similarity">
    <text evidence="2">Belongs to the TerC family.</text>
</comment>
<evidence type="ECO:0000256" key="5">
    <source>
        <dbReference type="ARBA" id="ARBA00023136"/>
    </source>
</evidence>
<feature type="transmembrane region" description="Helical" evidence="6">
    <location>
        <begin position="154"/>
        <end position="173"/>
    </location>
</feature>
<feature type="transmembrane region" description="Helical" evidence="6">
    <location>
        <begin position="84"/>
        <end position="102"/>
    </location>
</feature>
<evidence type="ECO:0000256" key="4">
    <source>
        <dbReference type="ARBA" id="ARBA00022989"/>
    </source>
</evidence>
<keyword evidence="4 6" id="KW-1133">Transmembrane helix</keyword>
<organism evidence="7 8">
    <name type="scientific">Plesiocystis pacifica SIR-1</name>
    <dbReference type="NCBI Taxonomy" id="391625"/>
    <lineage>
        <taxon>Bacteria</taxon>
        <taxon>Pseudomonadati</taxon>
        <taxon>Myxococcota</taxon>
        <taxon>Polyangia</taxon>
        <taxon>Nannocystales</taxon>
        <taxon>Nannocystaceae</taxon>
        <taxon>Plesiocystis</taxon>
    </lineage>
</organism>
<gene>
    <name evidence="7" type="ORF">PPSIR1_21494</name>
</gene>
<evidence type="ECO:0000256" key="1">
    <source>
        <dbReference type="ARBA" id="ARBA00004141"/>
    </source>
</evidence>
<evidence type="ECO:0000256" key="3">
    <source>
        <dbReference type="ARBA" id="ARBA00022692"/>
    </source>
</evidence>
<evidence type="ECO:0008006" key="9">
    <source>
        <dbReference type="Google" id="ProtNLM"/>
    </source>
</evidence>
<proteinExistence type="inferred from homology"/>
<dbReference type="Proteomes" id="UP000005801">
    <property type="component" value="Unassembled WGS sequence"/>
</dbReference>
<dbReference type="OrthoDB" id="9805314at2"/>
<feature type="transmembrane region" description="Helical" evidence="6">
    <location>
        <begin position="44"/>
        <end position="64"/>
    </location>
</feature>
<keyword evidence="8" id="KW-1185">Reference proteome</keyword>
<dbReference type="RefSeq" id="WP_006969145.1">
    <property type="nucleotide sequence ID" value="NZ_ABCS01000002.1"/>
</dbReference>
<sequence>MVENIITLGFLVLLQVVLGFDNLLYISLESKRAPVDQRARVRKLGIGLAIFMRIALLGILVKLIEYVQEPIFGFDTHPISGHFNVHSLIVLGGGVFIMYTAVKEIWRMVSFEDESEAEEEAEPKSVNSVIAMIVIMNLVFSFDSILSAMALTKVFWVMASAIVLGGLLMIFMADRVSTFLEKNRMYEVLGLFILLIVGVMLLSEGGHLAHMSLFGGEIHAMSKATFYFVIAVLVITDIVQGRYQKKIMAEKAAAKAAKAKAA</sequence>
<dbReference type="AlphaFoldDB" id="A6FXE6"/>
<evidence type="ECO:0000256" key="6">
    <source>
        <dbReference type="SAM" id="Phobius"/>
    </source>
</evidence>
<dbReference type="PANTHER" id="PTHR30238:SF4">
    <property type="entry name" value="SLL1022 PROTEIN"/>
    <property type="match status" value="1"/>
</dbReference>
<dbReference type="eggNOG" id="COG0861">
    <property type="taxonomic scope" value="Bacteria"/>
</dbReference>
<evidence type="ECO:0000313" key="8">
    <source>
        <dbReference type="Proteomes" id="UP000005801"/>
    </source>
</evidence>
<dbReference type="PANTHER" id="PTHR30238">
    <property type="entry name" value="MEMBRANE BOUND PREDICTED REDOX MODULATOR"/>
    <property type="match status" value="1"/>
</dbReference>
<keyword evidence="5 6" id="KW-0472">Membrane</keyword>
<accession>A6FXE6</accession>
<evidence type="ECO:0000313" key="7">
    <source>
        <dbReference type="EMBL" id="EDM81534.1"/>
    </source>
</evidence>
<feature type="transmembrane region" description="Helical" evidence="6">
    <location>
        <begin position="224"/>
        <end position="241"/>
    </location>
</feature>
<comment type="caution">
    <text evidence="7">The sequence shown here is derived from an EMBL/GenBank/DDBJ whole genome shotgun (WGS) entry which is preliminary data.</text>
</comment>
<dbReference type="STRING" id="391625.PPSIR1_21494"/>
<evidence type="ECO:0000256" key="2">
    <source>
        <dbReference type="ARBA" id="ARBA00007511"/>
    </source>
</evidence>
<feature type="transmembrane region" description="Helical" evidence="6">
    <location>
        <begin position="6"/>
        <end position="24"/>
    </location>
</feature>
<name>A6FXE6_9BACT</name>
<dbReference type="GO" id="GO:0016020">
    <property type="term" value="C:membrane"/>
    <property type="evidence" value="ECO:0007669"/>
    <property type="project" value="UniProtKB-SubCell"/>
</dbReference>
<keyword evidence="3 6" id="KW-0812">Transmembrane</keyword>
<comment type="subcellular location">
    <subcellularLocation>
        <location evidence="1">Membrane</location>
        <topology evidence="1">Multi-pass membrane protein</topology>
    </subcellularLocation>
</comment>